<dbReference type="GO" id="GO:0043571">
    <property type="term" value="P:maintenance of CRISPR repeat elements"/>
    <property type="evidence" value="ECO:0007669"/>
    <property type="project" value="InterPro"/>
</dbReference>
<dbReference type="Proteomes" id="UP000198923">
    <property type="component" value="Unassembled WGS sequence"/>
</dbReference>
<dbReference type="GO" id="GO:0003723">
    <property type="term" value="F:RNA binding"/>
    <property type="evidence" value="ECO:0007669"/>
    <property type="project" value="InterPro"/>
</dbReference>
<protein>
    <submittedName>
        <fullName evidence="3">CRISPR system Cascade subunit CasD</fullName>
    </submittedName>
</protein>
<dbReference type="GO" id="GO:0051607">
    <property type="term" value="P:defense response to virus"/>
    <property type="evidence" value="ECO:0007669"/>
    <property type="project" value="UniProtKB-KW"/>
</dbReference>
<dbReference type="AlphaFoldDB" id="A0A1G7ZLW9"/>
<proteinExistence type="predicted"/>
<dbReference type="RefSeq" id="WP_093170830.1">
    <property type="nucleotide sequence ID" value="NZ_FNCN01000011.1"/>
</dbReference>
<dbReference type="InterPro" id="IPR010147">
    <property type="entry name" value="CRISPR-assoc_prot_CasD"/>
</dbReference>
<dbReference type="Pfam" id="PF09704">
    <property type="entry name" value="Cas_Cas5d"/>
    <property type="match status" value="1"/>
</dbReference>
<reference evidence="3 4" key="1">
    <citation type="submission" date="2016-10" db="EMBL/GenBank/DDBJ databases">
        <authorList>
            <person name="de Groot N.N."/>
        </authorList>
    </citation>
    <scope>NUCLEOTIDE SEQUENCE [LARGE SCALE GENOMIC DNA]</scope>
    <source>
        <strain evidence="3 4">CPCC 201354</strain>
    </source>
</reference>
<evidence type="ECO:0000256" key="1">
    <source>
        <dbReference type="ARBA" id="ARBA00023118"/>
    </source>
</evidence>
<gene>
    <name evidence="3" type="ORF">SAMN05421505_111114</name>
</gene>
<dbReference type="Gene3D" id="3.30.70.2660">
    <property type="match status" value="1"/>
</dbReference>
<feature type="region of interest" description="Disordered" evidence="2">
    <location>
        <begin position="205"/>
        <end position="231"/>
    </location>
</feature>
<keyword evidence="1" id="KW-0051">Antiviral defense</keyword>
<sequence>MNAPPTTGFLLHLSGPLQSWGERSRFNQRDTATAPTRSGLIGLIAAALGLRRDELGQRAGGPITELRTLRFTVRIDRPGTLLRDFHTVGGGMPRPLTVITAEGKRRAEDKATVTSDRYYLQDAAFIVAVTADDPALLDRCAQAVRAPMWPPYLGRRSCPPDAPFLLDVLGGDPITALIDFPLARRKPRDQGSVLVEFRSDTPFDAAAWPDDPAAPQTEQVYSEAQDEPVSFESHNRRYQTRPVYRRHLSLPARQCAGRGIDYLTEITKHLNPEQSNGSTPTTP</sequence>
<organism evidence="3 4">
    <name type="scientific">Sinosporangium album</name>
    <dbReference type="NCBI Taxonomy" id="504805"/>
    <lineage>
        <taxon>Bacteria</taxon>
        <taxon>Bacillati</taxon>
        <taxon>Actinomycetota</taxon>
        <taxon>Actinomycetes</taxon>
        <taxon>Streptosporangiales</taxon>
        <taxon>Streptosporangiaceae</taxon>
        <taxon>Sinosporangium</taxon>
    </lineage>
</organism>
<keyword evidence="4" id="KW-1185">Reference proteome</keyword>
<accession>A0A1G7ZLW9</accession>
<dbReference type="InterPro" id="IPR013422">
    <property type="entry name" value="CRISPR-assoc_prot_Cas5_N"/>
</dbReference>
<dbReference type="EMBL" id="FNCN01000011">
    <property type="protein sequence ID" value="SDH09732.1"/>
    <property type="molecule type" value="Genomic_DNA"/>
</dbReference>
<name>A0A1G7ZLW9_9ACTN</name>
<feature type="compositionally biased region" description="Low complexity" evidence="2">
    <location>
        <begin position="205"/>
        <end position="215"/>
    </location>
</feature>
<dbReference type="CDD" id="cd09756">
    <property type="entry name" value="Cas5_I-E"/>
    <property type="match status" value="1"/>
</dbReference>
<dbReference type="STRING" id="504805.SAMN05421505_111114"/>
<evidence type="ECO:0000256" key="2">
    <source>
        <dbReference type="SAM" id="MobiDB-lite"/>
    </source>
</evidence>
<evidence type="ECO:0000313" key="4">
    <source>
        <dbReference type="Proteomes" id="UP000198923"/>
    </source>
</evidence>
<dbReference type="NCBIfam" id="TIGR02593">
    <property type="entry name" value="CRISPR_cas5"/>
    <property type="match status" value="1"/>
</dbReference>
<dbReference type="InterPro" id="IPR021124">
    <property type="entry name" value="CRISPR-assoc_prot_Cas5"/>
</dbReference>
<dbReference type="NCBIfam" id="TIGR01868">
    <property type="entry name" value="casD_Cas5e"/>
    <property type="match status" value="1"/>
</dbReference>
<dbReference type="OrthoDB" id="3189549at2"/>
<evidence type="ECO:0000313" key="3">
    <source>
        <dbReference type="EMBL" id="SDH09732.1"/>
    </source>
</evidence>